<dbReference type="GO" id="GO:0006071">
    <property type="term" value="P:glycerol metabolic process"/>
    <property type="evidence" value="ECO:0007669"/>
    <property type="project" value="TreeGrafter"/>
</dbReference>
<dbReference type="GO" id="GO:0008993">
    <property type="term" value="F:rhamnulokinase activity"/>
    <property type="evidence" value="ECO:0007669"/>
    <property type="project" value="UniProtKB-EC"/>
</dbReference>
<protein>
    <submittedName>
        <fullName evidence="5">Rhamnulokinase</fullName>
        <ecNumber evidence="5">2.7.1.5</ecNumber>
    </submittedName>
</protein>
<evidence type="ECO:0000256" key="1">
    <source>
        <dbReference type="ARBA" id="ARBA00009156"/>
    </source>
</evidence>
<dbReference type="GO" id="GO:0005829">
    <property type="term" value="C:cytosol"/>
    <property type="evidence" value="ECO:0007669"/>
    <property type="project" value="TreeGrafter"/>
</dbReference>
<dbReference type="SUPFAM" id="SSF53067">
    <property type="entry name" value="Actin-like ATPase domain"/>
    <property type="match status" value="1"/>
</dbReference>
<dbReference type="PANTHER" id="PTHR10196:SF93">
    <property type="entry name" value="L-RHAMNULOKINASE"/>
    <property type="match status" value="1"/>
</dbReference>
<evidence type="ECO:0000259" key="4">
    <source>
        <dbReference type="Pfam" id="PF00370"/>
    </source>
</evidence>
<dbReference type="PANTHER" id="PTHR10196">
    <property type="entry name" value="SUGAR KINASE"/>
    <property type="match status" value="1"/>
</dbReference>
<reference evidence="5 6" key="1">
    <citation type="submission" date="2018-12" db="EMBL/GenBank/DDBJ databases">
        <authorList>
            <consortium name="Pathogen Informatics"/>
        </authorList>
    </citation>
    <scope>NUCLEOTIDE SEQUENCE [LARGE SCALE GENOMIC DNA]</scope>
    <source>
        <strain evidence="5 6">NCTC13635</strain>
    </source>
</reference>
<dbReference type="AlphaFoldDB" id="A0A3S5DHI5"/>
<dbReference type="GO" id="GO:0019301">
    <property type="term" value="P:rhamnose catabolic process"/>
    <property type="evidence" value="ECO:0007669"/>
    <property type="project" value="TreeGrafter"/>
</dbReference>
<comment type="similarity">
    <text evidence="1">Belongs to the FGGY kinase family.</text>
</comment>
<dbReference type="EC" id="2.7.1.5" evidence="5"/>
<evidence type="ECO:0000313" key="5">
    <source>
        <dbReference type="EMBL" id="VEB03252.1"/>
    </source>
</evidence>
<dbReference type="Proteomes" id="UP000282433">
    <property type="component" value="Chromosome"/>
</dbReference>
<accession>A0A3S5DHI5</accession>
<name>A0A3S5DHI5_KLEPN</name>
<keyword evidence="3 5" id="KW-0418">Kinase</keyword>
<dbReference type="Pfam" id="PF00370">
    <property type="entry name" value="FGGY_N"/>
    <property type="match status" value="1"/>
</dbReference>
<dbReference type="Gene3D" id="3.30.420.40">
    <property type="match status" value="1"/>
</dbReference>
<dbReference type="InterPro" id="IPR043129">
    <property type="entry name" value="ATPase_NBD"/>
</dbReference>
<evidence type="ECO:0000313" key="6">
    <source>
        <dbReference type="Proteomes" id="UP000282433"/>
    </source>
</evidence>
<dbReference type="GO" id="GO:0004370">
    <property type="term" value="F:glycerol kinase activity"/>
    <property type="evidence" value="ECO:0007669"/>
    <property type="project" value="TreeGrafter"/>
</dbReference>
<organism evidence="5 6">
    <name type="scientific">Klebsiella pneumoniae</name>
    <dbReference type="NCBI Taxonomy" id="573"/>
    <lineage>
        <taxon>Bacteria</taxon>
        <taxon>Pseudomonadati</taxon>
        <taxon>Pseudomonadota</taxon>
        <taxon>Gammaproteobacteria</taxon>
        <taxon>Enterobacterales</taxon>
        <taxon>Enterobacteriaceae</taxon>
        <taxon>Klebsiella/Raoultella group</taxon>
        <taxon>Klebsiella</taxon>
        <taxon>Klebsiella pneumoniae complex</taxon>
    </lineage>
</organism>
<dbReference type="EMBL" id="LR134162">
    <property type="protein sequence ID" value="VEB03252.1"/>
    <property type="molecule type" value="Genomic_DNA"/>
</dbReference>
<sequence>MSIRHCVAVDLGASSGRVMLASYQPGPRALTLREIHRFTNSLQKVDGFDCWDVDSLEGEIRRGLEKVCEQGILIDSIGIDTWGVDYVLLDKQGQRVGLPISIVTTAPRACCVTLKRSWAGRKSIAAAAFSFLPFNTLYQLRALVEQQPELVSQAAHALLIPDYFSFRLTGNLNWEYTNATTTQLVNINSDSWDETL</sequence>
<feature type="domain" description="Carbohydrate kinase FGGY N-terminal" evidence="4">
    <location>
        <begin position="7"/>
        <end position="195"/>
    </location>
</feature>
<evidence type="ECO:0000256" key="3">
    <source>
        <dbReference type="ARBA" id="ARBA00022777"/>
    </source>
</evidence>
<dbReference type="InterPro" id="IPR018484">
    <property type="entry name" value="FGGY_N"/>
</dbReference>
<gene>
    <name evidence="5" type="primary">rhaB_1</name>
    <name evidence="5" type="ORF">NCTC13635_03495</name>
</gene>
<evidence type="ECO:0000256" key="2">
    <source>
        <dbReference type="ARBA" id="ARBA00022679"/>
    </source>
</evidence>
<keyword evidence="2 5" id="KW-0808">Transferase</keyword>
<proteinExistence type="inferred from homology"/>